<keyword evidence="11" id="KW-1185">Reference proteome</keyword>
<accession>A0ABU3K6L0</accession>
<comment type="subcellular location">
    <subcellularLocation>
        <location evidence="8">Cytoplasm</location>
    </subcellularLocation>
</comment>
<feature type="binding site" evidence="8">
    <location>
        <position position="55"/>
    </location>
    <ligand>
        <name>[4Fe-4S] cluster</name>
        <dbReference type="ChEBI" id="CHEBI:49883"/>
        <label>1</label>
    </ligand>
</feature>
<evidence type="ECO:0000256" key="5">
    <source>
        <dbReference type="ARBA" id="ARBA00023004"/>
    </source>
</evidence>
<dbReference type="SFLD" id="SFLDG01058">
    <property type="entry name" value="lipoyl_synthase_like"/>
    <property type="match status" value="1"/>
</dbReference>
<comment type="caution">
    <text evidence="10">The sequence shown here is derived from an EMBL/GenBank/DDBJ whole genome shotgun (WGS) entry which is preliminary data.</text>
</comment>
<dbReference type="NCBIfam" id="NF004019">
    <property type="entry name" value="PRK05481.1"/>
    <property type="match status" value="1"/>
</dbReference>
<protein>
    <recommendedName>
        <fullName evidence="8">Lipoyl synthase</fullName>
        <ecNumber evidence="8">2.8.1.8</ecNumber>
    </recommendedName>
    <alternativeName>
        <fullName evidence="8">Lip-syn</fullName>
        <shortName evidence="8">LS</shortName>
    </alternativeName>
    <alternativeName>
        <fullName evidence="8">Lipoate synthase</fullName>
    </alternativeName>
    <alternativeName>
        <fullName evidence="8">Lipoic acid synthase</fullName>
    </alternativeName>
    <alternativeName>
        <fullName evidence="8">Sulfur insertion protein LipA</fullName>
    </alternativeName>
</protein>
<dbReference type="RefSeq" id="WP_313832431.1">
    <property type="nucleotide sequence ID" value="NZ_JAQOUE010000001.1"/>
</dbReference>
<evidence type="ECO:0000256" key="7">
    <source>
        <dbReference type="ARBA" id="ARBA00047326"/>
    </source>
</evidence>
<proteinExistence type="inferred from homology"/>
<comment type="similarity">
    <text evidence="8">Belongs to the radical SAM superfamily. Lipoyl synthase family.</text>
</comment>
<dbReference type="SFLD" id="SFLDS00029">
    <property type="entry name" value="Radical_SAM"/>
    <property type="match status" value="1"/>
</dbReference>
<organism evidence="10 11">
    <name type="scientific">Candidatus Nitronereus thalassa</name>
    <dbReference type="NCBI Taxonomy" id="3020898"/>
    <lineage>
        <taxon>Bacteria</taxon>
        <taxon>Pseudomonadati</taxon>
        <taxon>Nitrospirota</taxon>
        <taxon>Nitrospiria</taxon>
        <taxon>Nitrospirales</taxon>
        <taxon>Nitrospiraceae</taxon>
        <taxon>Candidatus Nitronereus</taxon>
    </lineage>
</organism>
<dbReference type="NCBIfam" id="NF009544">
    <property type="entry name" value="PRK12928.1"/>
    <property type="match status" value="1"/>
</dbReference>
<comment type="function">
    <text evidence="8">Catalyzes the radical-mediated insertion of two sulfur atoms into the C-6 and C-8 positions of the octanoyl moiety bound to the lipoyl domains of lipoate-dependent enzymes, thereby converting the octanoylated domains into lipoylated derivatives.</text>
</comment>
<name>A0ABU3K6L0_9BACT</name>
<evidence type="ECO:0000256" key="3">
    <source>
        <dbReference type="ARBA" id="ARBA00022691"/>
    </source>
</evidence>
<dbReference type="InterPro" id="IPR013785">
    <property type="entry name" value="Aldolase_TIM"/>
</dbReference>
<dbReference type="SMART" id="SM00729">
    <property type="entry name" value="Elp3"/>
    <property type="match status" value="1"/>
</dbReference>
<sequence length="304" mass="34303">MNLVPIATIKHRNDQGPLDGAKKRLPSWFKVKLQPGRHYQEMRRLVEAHGLHTICEEARCPNIWECWNHRTATFLLLGDICTRRCHYCSVETGKPGAVDTQEPDRVAKAVQALQLRHAVLTSVNRDDLEDGGASIFAETVYAIRHVIPTCKVEVLIPDFQGSEGALARMMEAAPDILNHNVETVPRLFPSVRPQGKYPRSLELLHRAKAYGGKTKSGLMVGMGETPEEIHGVLRDLRSVECDIVSIGQYLQPTKDHRAVDRYYTPQEFDEWKQVGLRLGFRHVESGPLVRSSYHAEQQVEGMAL</sequence>
<feature type="binding site" evidence="8">
    <location>
        <position position="292"/>
    </location>
    <ligand>
        <name>[4Fe-4S] cluster</name>
        <dbReference type="ChEBI" id="CHEBI:49883"/>
        <label>1</label>
    </ligand>
</feature>
<evidence type="ECO:0000313" key="10">
    <source>
        <dbReference type="EMBL" id="MDT7042074.1"/>
    </source>
</evidence>
<dbReference type="PIRSF" id="PIRSF005963">
    <property type="entry name" value="Lipoyl_synth"/>
    <property type="match status" value="1"/>
</dbReference>
<keyword evidence="6 8" id="KW-0411">Iron-sulfur</keyword>
<feature type="binding site" evidence="8">
    <location>
        <position position="81"/>
    </location>
    <ligand>
        <name>[4Fe-4S] cluster</name>
        <dbReference type="ChEBI" id="CHEBI:49883"/>
        <label>2</label>
        <note>4Fe-4S-S-AdoMet</note>
    </ligand>
</feature>
<dbReference type="Pfam" id="PF04055">
    <property type="entry name" value="Radical_SAM"/>
    <property type="match status" value="1"/>
</dbReference>
<dbReference type="InterPro" id="IPR031691">
    <property type="entry name" value="LIAS_N"/>
</dbReference>
<dbReference type="InterPro" id="IPR006638">
    <property type="entry name" value="Elp3/MiaA/NifB-like_rSAM"/>
</dbReference>
<dbReference type="SUPFAM" id="SSF102114">
    <property type="entry name" value="Radical SAM enzymes"/>
    <property type="match status" value="1"/>
</dbReference>
<dbReference type="Proteomes" id="UP001250932">
    <property type="component" value="Unassembled WGS sequence"/>
</dbReference>
<keyword evidence="5 8" id="KW-0408">Iron</keyword>
<gene>
    <name evidence="8 10" type="primary">lipA</name>
    <name evidence="10" type="ORF">PPG34_06890</name>
</gene>
<feature type="binding site" evidence="8">
    <location>
        <position position="60"/>
    </location>
    <ligand>
        <name>[4Fe-4S] cluster</name>
        <dbReference type="ChEBI" id="CHEBI:49883"/>
        <label>1</label>
    </ligand>
</feature>
<evidence type="ECO:0000259" key="9">
    <source>
        <dbReference type="PROSITE" id="PS51918"/>
    </source>
</evidence>
<feature type="binding site" evidence="8">
    <location>
        <position position="88"/>
    </location>
    <ligand>
        <name>[4Fe-4S] cluster</name>
        <dbReference type="ChEBI" id="CHEBI:49883"/>
        <label>2</label>
        <note>4Fe-4S-S-AdoMet</note>
    </ligand>
</feature>
<dbReference type="SFLD" id="SFLDF00271">
    <property type="entry name" value="lipoyl_synthase"/>
    <property type="match status" value="1"/>
</dbReference>
<keyword evidence="8" id="KW-0963">Cytoplasm</keyword>
<dbReference type="PANTHER" id="PTHR10949">
    <property type="entry name" value="LIPOYL SYNTHASE"/>
    <property type="match status" value="1"/>
</dbReference>
<comment type="pathway">
    <text evidence="8">Protein modification; protein lipoylation via endogenous pathway; protein N(6)-(lipoyl)lysine from octanoyl-[acyl-carrier-protein]: step 2/2.</text>
</comment>
<dbReference type="HAMAP" id="MF_00206">
    <property type="entry name" value="Lipoyl_synth"/>
    <property type="match status" value="1"/>
</dbReference>
<comment type="catalytic activity">
    <reaction evidence="7 8">
        <text>[[Fe-S] cluster scaffold protein carrying a second [4Fe-4S](2+) cluster] + N(6)-octanoyl-L-lysyl-[protein] + 2 oxidized [2Fe-2S]-[ferredoxin] + 2 S-adenosyl-L-methionine + 4 H(+) = [[Fe-S] cluster scaffold protein] + N(6)-[(R)-dihydrolipoyl]-L-lysyl-[protein] + 4 Fe(3+) + 2 hydrogen sulfide + 2 5'-deoxyadenosine + 2 L-methionine + 2 reduced [2Fe-2S]-[ferredoxin]</text>
        <dbReference type="Rhea" id="RHEA:16585"/>
        <dbReference type="Rhea" id="RHEA-COMP:9928"/>
        <dbReference type="Rhea" id="RHEA-COMP:10000"/>
        <dbReference type="Rhea" id="RHEA-COMP:10001"/>
        <dbReference type="Rhea" id="RHEA-COMP:10475"/>
        <dbReference type="Rhea" id="RHEA-COMP:14568"/>
        <dbReference type="Rhea" id="RHEA-COMP:14569"/>
        <dbReference type="ChEBI" id="CHEBI:15378"/>
        <dbReference type="ChEBI" id="CHEBI:17319"/>
        <dbReference type="ChEBI" id="CHEBI:29034"/>
        <dbReference type="ChEBI" id="CHEBI:29919"/>
        <dbReference type="ChEBI" id="CHEBI:33722"/>
        <dbReference type="ChEBI" id="CHEBI:33737"/>
        <dbReference type="ChEBI" id="CHEBI:33738"/>
        <dbReference type="ChEBI" id="CHEBI:57844"/>
        <dbReference type="ChEBI" id="CHEBI:59789"/>
        <dbReference type="ChEBI" id="CHEBI:78809"/>
        <dbReference type="ChEBI" id="CHEBI:83100"/>
        <dbReference type="EC" id="2.8.1.8"/>
    </reaction>
</comment>
<feature type="binding site" evidence="8">
    <location>
        <position position="66"/>
    </location>
    <ligand>
        <name>[4Fe-4S] cluster</name>
        <dbReference type="ChEBI" id="CHEBI:49883"/>
        <label>1</label>
    </ligand>
</feature>
<evidence type="ECO:0000256" key="8">
    <source>
        <dbReference type="HAMAP-Rule" id="MF_00206"/>
    </source>
</evidence>
<dbReference type="Pfam" id="PF16881">
    <property type="entry name" value="LIAS_N"/>
    <property type="match status" value="1"/>
</dbReference>
<comment type="cofactor">
    <cofactor evidence="8">
        <name>[4Fe-4S] cluster</name>
        <dbReference type="ChEBI" id="CHEBI:49883"/>
    </cofactor>
    <text evidence="8">Binds 2 [4Fe-4S] clusters per subunit. One cluster is coordinated with 3 cysteines and an exchangeable S-adenosyl-L-methionine.</text>
</comment>
<dbReference type="InterPro" id="IPR007197">
    <property type="entry name" value="rSAM"/>
</dbReference>
<dbReference type="Gene3D" id="3.20.20.70">
    <property type="entry name" value="Aldolase class I"/>
    <property type="match status" value="1"/>
</dbReference>
<dbReference type="PROSITE" id="PS51918">
    <property type="entry name" value="RADICAL_SAM"/>
    <property type="match status" value="1"/>
</dbReference>
<reference evidence="10 11" key="1">
    <citation type="journal article" date="2023" name="ISME J.">
        <title>Cultivation and genomic characterization of novel and ubiquitous marine nitrite-oxidizing bacteria from the Nitrospirales.</title>
        <authorList>
            <person name="Mueller A.J."/>
            <person name="Daebeler A."/>
            <person name="Herbold C.W."/>
            <person name="Kirkegaard R.H."/>
            <person name="Daims H."/>
        </authorList>
    </citation>
    <scope>NUCLEOTIDE SEQUENCE [LARGE SCALE GENOMIC DNA]</scope>
    <source>
        <strain evidence="10 11">EB</strain>
    </source>
</reference>
<dbReference type="CDD" id="cd01335">
    <property type="entry name" value="Radical_SAM"/>
    <property type="match status" value="1"/>
</dbReference>
<evidence type="ECO:0000313" key="11">
    <source>
        <dbReference type="Proteomes" id="UP001250932"/>
    </source>
</evidence>
<dbReference type="PANTHER" id="PTHR10949:SF0">
    <property type="entry name" value="LIPOYL SYNTHASE, MITOCHONDRIAL"/>
    <property type="match status" value="1"/>
</dbReference>
<dbReference type="NCBIfam" id="TIGR00510">
    <property type="entry name" value="lipA"/>
    <property type="match status" value="1"/>
</dbReference>
<keyword evidence="1 8" id="KW-0004">4Fe-4S</keyword>
<dbReference type="GO" id="GO:0016992">
    <property type="term" value="F:lipoate synthase activity"/>
    <property type="evidence" value="ECO:0007669"/>
    <property type="project" value="UniProtKB-EC"/>
</dbReference>
<evidence type="ECO:0000256" key="6">
    <source>
        <dbReference type="ARBA" id="ARBA00023014"/>
    </source>
</evidence>
<keyword evidence="4 8" id="KW-0479">Metal-binding</keyword>
<dbReference type="EC" id="2.8.1.8" evidence="8"/>
<dbReference type="InterPro" id="IPR058240">
    <property type="entry name" value="rSAM_sf"/>
</dbReference>
<dbReference type="EMBL" id="JAQOUE010000001">
    <property type="protein sequence ID" value="MDT7042074.1"/>
    <property type="molecule type" value="Genomic_DNA"/>
</dbReference>
<feature type="binding site" evidence="8">
    <location>
        <position position="85"/>
    </location>
    <ligand>
        <name>[4Fe-4S] cluster</name>
        <dbReference type="ChEBI" id="CHEBI:49883"/>
        <label>2</label>
        <note>4Fe-4S-S-AdoMet</note>
    </ligand>
</feature>
<feature type="domain" description="Radical SAM core" evidence="9">
    <location>
        <begin position="67"/>
        <end position="281"/>
    </location>
</feature>
<keyword evidence="2 8" id="KW-0808">Transferase</keyword>
<keyword evidence="3 8" id="KW-0949">S-adenosyl-L-methionine</keyword>
<dbReference type="InterPro" id="IPR003698">
    <property type="entry name" value="Lipoyl_synth"/>
</dbReference>
<evidence type="ECO:0000256" key="1">
    <source>
        <dbReference type="ARBA" id="ARBA00022485"/>
    </source>
</evidence>
<evidence type="ECO:0000256" key="4">
    <source>
        <dbReference type="ARBA" id="ARBA00022723"/>
    </source>
</evidence>
<evidence type="ECO:0000256" key="2">
    <source>
        <dbReference type="ARBA" id="ARBA00022679"/>
    </source>
</evidence>